<proteinExistence type="inferred from homology"/>
<reference evidence="11 12" key="1">
    <citation type="journal article" date="2012" name="PLoS Pathog.">
        <title>Diverse lifestyles and strategies of plant pathogenesis encoded in the genomes of eighteen Dothideomycetes fungi.</title>
        <authorList>
            <person name="Ohm R.A."/>
            <person name="Feau N."/>
            <person name="Henrissat B."/>
            <person name="Schoch C.L."/>
            <person name="Horwitz B.A."/>
            <person name="Barry K.W."/>
            <person name="Condon B.J."/>
            <person name="Copeland A.C."/>
            <person name="Dhillon B."/>
            <person name="Glaser F."/>
            <person name="Hesse C.N."/>
            <person name="Kosti I."/>
            <person name="LaButti K."/>
            <person name="Lindquist E.A."/>
            <person name="Lucas S."/>
            <person name="Salamov A.A."/>
            <person name="Bradshaw R.E."/>
            <person name="Ciuffetti L."/>
            <person name="Hamelin R.C."/>
            <person name="Kema G.H.J."/>
            <person name="Lawrence C."/>
            <person name="Scott J.A."/>
            <person name="Spatafora J.W."/>
            <person name="Turgeon B.G."/>
            <person name="de Wit P.J.G.M."/>
            <person name="Zhong S."/>
            <person name="Goodwin S.B."/>
            <person name="Grigoriev I.V."/>
        </authorList>
    </citation>
    <scope>NUCLEOTIDE SEQUENCE [LARGE SCALE GENOMIC DNA]</scope>
    <source>
        <strain evidence="12">28A</strain>
    </source>
</reference>
<reference evidence="11 12" key="2">
    <citation type="journal article" date="2013" name="PLoS Genet.">
        <title>Comparative genome structure, secondary metabolite, and effector coding capacity across Cochliobolus pathogens.</title>
        <authorList>
            <person name="Condon B.J."/>
            <person name="Leng Y."/>
            <person name="Wu D."/>
            <person name="Bushley K.E."/>
            <person name="Ohm R.A."/>
            <person name="Otillar R."/>
            <person name="Martin J."/>
            <person name="Schackwitz W."/>
            <person name="Grimwood J."/>
            <person name="MohdZainudin N."/>
            <person name="Xue C."/>
            <person name="Wang R."/>
            <person name="Manning V.A."/>
            <person name="Dhillon B."/>
            <person name="Tu Z.J."/>
            <person name="Steffenson B.J."/>
            <person name="Salamov A."/>
            <person name="Sun H."/>
            <person name="Lowry S."/>
            <person name="LaButti K."/>
            <person name="Han J."/>
            <person name="Copeland A."/>
            <person name="Lindquist E."/>
            <person name="Barry K."/>
            <person name="Schmutz J."/>
            <person name="Baker S.E."/>
            <person name="Ciuffetti L.M."/>
            <person name="Grigoriev I.V."/>
            <person name="Zhong S."/>
            <person name="Turgeon B.G."/>
        </authorList>
    </citation>
    <scope>NUCLEOTIDE SEQUENCE [LARGE SCALE GENOMIC DNA]</scope>
    <source>
        <strain evidence="12">28A</strain>
    </source>
</reference>
<dbReference type="Proteomes" id="UP000016935">
    <property type="component" value="Unassembled WGS sequence"/>
</dbReference>
<dbReference type="SUPFAM" id="SSF51126">
    <property type="entry name" value="Pectin lyase-like"/>
    <property type="match status" value="1"/>
</dbReference>
<dbReference type="AlphaFoldDB" id="R0KT35"/>
<dbReference type="GO" id="GO:0047490">
    <property type="term" value="F:pectin lyase activity"/>
    <property type="evidence" value="ECO:0007669"/>
    <property type="project" value="UniProtKB-EC"/>
</dbReference>
<keyword evidence="4 9" id="KW-0732">Signal</keyword>
<evidence type="ECO:0000256" key="4">
    <source>
        <dbReference type="ARBA" id="ARBA00022729"/>
    </source>
</evidence>
<organism evidence="11 12">
    <name type="scientific">Exserohilum turcicum (strain 28A)</name>
    <name type="common">Northern leaf blight fungus</name>
    <name type="synonym">Setosphaeria turcica</name>
    <dbReference type="NCBI Taxonomy" id="671987"/>
    <lineage>
        <taxon>Eukaryota</taxon>
        <taxon>Fungi</taxon>
        <taxon>Dikarya</taxon>
        <taxon>Ascomycota</taxon>
        <taxon>Pezizomycotina</taxon>
        <taxon>Dothideomycetes</taxon>
        <taxon>Pleosporomycetidae</taxon>
        <taxon>Pleosporales</taxon>
        <taxon>Pleosporineae</taxon>
        <taxon>Pleosporaceae</taxon>
        <taxon>Exserohilum</taxon>
    </lineage>
</organism>
<dbReference type="InterPro" id="IPR045032">
    <property type="entry name" value="PEL"/>
</dbReference>
<protein>
    <recommendedName>
        <fullName evidence="7">pectin lyase</fullName>
        <ecNumber evidence="7">4.2.2.10</ecNumber>
    </recommendedName>
</protein>
<gene>
    <name evidence="11" type="ORF">SETTUDRAFT_114329</name>
</gene>
<keyword evidence="8" id="KW-0624">Polysaccharide degradation</keyword>
<dbReference type="STRING" id="671987.R0KT35"/>
<evidence type="ECO:0000259" key="10">
    <source>
        <dbReference type="SMART" id="SM00656"/>
    </source>
</evidence>
<evidence type="ECO:0000256" key="5">
    <source>
        <dbReference type="ARBA" id="ARBA00023239"/>
    </source>
</evidence>
<feature type="domain" description="Pectate lyase" evidence="10">
    <location>
        <begin position="95"/>
        <end position="306"/>
    </location>
</feature>
<keyword evidence="12" id="KW-1185">Reference proteome</keyword>
<dbReference type="PANTHER" id="PTHR31683">
    <property type="entry name" value="PECTATE LYASE 18-RELATED"/>
    <property type="match status" value="1"/>
</dbReference>
<dbReference type="HOGENOM" id="CLU_021980_0_1_1"/>
<evidence type="ECO:0000256" key="6">
    <source>
        <dbReference type="ARBA" id="ARBA00036818"/>
    </source>
</evidence>
<dbReference type="InterPro" id="IPR012334">
    <property type="entry name" value="Pectin_lyas_fold"/>
</dbReference>
<dbReference type="InterPro" id="IPR002022">
    <property type="entry name" value="Pec_lyase"/>
</dbReference>
<accession>R0KT35</accession>
<evidence type="ECO:0000256" key="3">
    <source>
        <dbReference type="ARBA" id="ARBA00022525"/>
    </source>
</evidence>
<comment type="similarity">
    <text evidence="2 8">Belongs to the polysaccharide lyase 1 family.</text>
</comment>
<keyword evidence="3 8" id="KW-0964">Secreted</keyword>
<sequence length="378" mass="39345">MKYSLFTAIAAAFATTVSAADGVKGAAEGFAKGVTGGGNAAPVYPKTNAELVSYLGDSQARTIVLTKTFDFTGTEGKVTSSGCRPWGTGSGCQIAINKDNWCVNYQPNAPKVNSITYDKAGVLGITVGSNKSLIGQGSKGVIKGKGIRMVSNVKNIIIQNVRFTDINAQFVWGGDAITVDGADMIWIDHCTTDLIGRQHIVLGNSACGRVSITNNEINGASAWSATCDSHHYWGLYFTGSNDLVTLKGNYIHHTSGRSPKVAGNTLLHAVNNYFYANSGHAFEADQGAKIVLEGNIFQDVKAAAQSGLPGKFFASTGNNGACKSYLGHDCQPNSYSNSGSMSGSDTSILSGFSGKNVASAGAASTAQTLKNSAGYGRI</sequence>
<dbReference type="eggNOG" id="ENOG502QXM6">
    <property type="taxonomic scope" value="Eukaryota"/>
</dbReference>
<comment type="catalytic activity">
    <reaction evidence="6">
        <text>Eliminative cleavage of (1-&gt;4)-alpha-D-galacturonan methyl ester to give oligosaccharides with 4-deoxy-6-O-methyl-alpha-D-galact-4-enuronosyl groups at their non-reducing ends.</text>
        <dbReference type="EC" id="4.2.2.10"/>
    </reaction>
</comment>
<evidence type="ECO:0000256" key="8">
    <source>
        <dbReference type="RuleBase" id="RU361173"/>
    </source>
</evidence>
<dbReference type="InterPro" id="IPR011050">
    <property type="entry name" value="Pectin_lyase_fold/virulence"/>
</dbReference>
<dbReference type="EMBL" id="KB908481">
    <property type="protein sequence ID" value="EOA92104.1"/>
    <property type="molecule type" value="Genomic_DNA"/>
</dbReference>
<evidence type="ECO:0000256" key="9">
    <source>
        <dbReference type="SAM" id="SignalP"/>
    </source>
</evidence>
<evidence type="ECO:0000313" key="11">
    <source>
        <dbReference type="EMBL" id="EOA92104.1"/>
    </source>
</evidence>
<dbReference type="SMART" id="SM00656">
    <property type="entry name" value="Amb_all"/>
    <property type="match status" value="1"/>
</dbReference>
<dbReference type="GO" id="GO:0005576">
    <property type="term" value="C:extracellular region"/>
    <property type="evidence" value="ECO:0007669"/>
    <property type="project" value="UniProtKB-SubCell"/>
</dbReference>
<dbReference type="FunFam" id="2.160.20.10:FF:000003">
    <property type="entry name" value="Pectin lyase F"/>
    <property type="match status" value="1"/>
</dbReference>
<dbReference type="OrthoDB" id="1637350at2759"/>
<dbReference type="Gene3D" id="2.160.20.10">
    <property type="entry name" value="Single-stranded right-handed beta-helix, Pectin lyase-like"/>
    <property type="match status" value="1"/>
</dbReference>
<feature type="chain" id="PRO_5004354375" description="pectin lyase" evidence="9">
    <location>
        <begin position="20"/>
        <end position="378"/>
    </location>
</feature>
<keyword evidence="5 8" id="KW-0456">Lyase</keyword>
<comment type="subcellular location">
    <subcellularLocation>
        <location evidence="1 8">Secreted</location>
    </subcellularLocation>
</comment>
<dbReference type="Pfam" id="PF00544">
    <property type="entry name" value="Pectate_lyase_4"/>
    <property type="match status" value="1"/>
</dbReference>
<name>R0KT35_EXST2</name>
<dbReference type="GO" id="GO:0030570">
    <property type="term" value="F:pectate lyase activity"/>
    <property type="evidence" value="ECO:0007669"/>
    <property type="project" value="InterPro"/>
</dbReference>
<dbReference type="RefSeq" id="XP_008021034.1">
    <property type="nucleotide sequence ID" value="XM_008022843.1"/>
</dbReference>
<dbReference type="EC" id="4.2.2.10" evidence="7"/>
<dbReference type="GO" id="GO:0000272">
    <property type="term" value="P:polysaccharide catabolic process"/>
    <property type="evidence" value="ECO:0007669"/>
    <property type="project" value="UniProtKB-KW"/>
</dbReference>
<keyword evidence="8" id="KW-0119">Carbohydrate metabolism</keyword>
<dbReference type="GeneID" id="19395623"/>
<evidence type="ECO:0000256" key="1">
    <source>
        <dbReference type="ARBA" id="ARBA00004613"/>
    </source>
</evidence>
<feature type="signal peptide" evidence="9">
    <location>
        <begin position="1"/>
        <end position="19"/>
    </location>
</feature>
<evidence type="ECO:0000256" key="2">
    <source>
        <dbReference type="ARBA" id="ARBA00010980"/>
    </source>
</evidence>
<evidence type="ECO:0000313" key="12">
    <source>
        <dbReference type="Proteomes" id="UP000016935"/>
    </source>
</evidence>
<dbReference type="PANTHER" id="PTHR31683:SF16">
    <property type="entry name" value="PECTIN LYASE A-RELATED"/>
    <property type="match status" value="1"/>
</dbReference>
<evidence type="ECO:0000256" key="7">
    <source>
        <dbReference type="ARBA" id="ARBA00039082"/>
    </source>
</evidence>